<organism evidence="1 2">
    <name type="scientific">Planktothricoides raciborskii FACHB-1370</name>
    <dbReference type="NCBI Taxonomy" id="2949576"/>
    <lineage>
        <taxon>Bacteria</taxon>
        <taxon>Bacillati</taxon>
        <taxon>Cyanobacteriota</taxon>
        <taxon>Cyanophyceae</taxon>
        <taxon>Oscillatoriophycideae</taxon>
        <taxon>Oscillatoriales</taxon>
        <taxon>Oscillatoriaceae</taxon>
        <taxon>Planktothricoides</taxon>
    </lineage>
</organism>
<evidence type="ECO:0000313" key="1">
    <source>
        <dbReference type="EMBL" id="MBD2544521.1"/>
    </source>
</evidence>
<dbReference type="RefSeq" id="WP_190878425.1">
    <property type="nucleotide sequence ID" value="NZ_JACJSK010000013.1"/>
</dbReference>
<dbReference type="EMBL" id="JACJSK010000013">
    <property type="protein sequence ID" value="MBD2544521.1"/>
    <property type="molecule type" value="Genomic_DNA"/>
</dbReference>
<name>A0ABR8ED12_9CYAN</name>
<accession>A0ABR8ED12</accession>
<keyword evidence="2" id="KW-1185">Reference proteome</keyword>
<gene>
    <name evidence="1" type="ORF">H6G72_11855</name>
</gene>
<sequence>MKKFWFPLKKGSEEENLSGVLRAIGDRGSGKTTYMAALARWPYTNSASPVETVTALNKDGEYLIQQAQKTLEQGLPLAPTPLKNDVLEMRDYGLRIVLKKPVGQKTVNLDISCKDYPGEFFRDLLHDSTGDPLRQNVLQNYLDDCVLATGILLLLDGNAHQKDADYALGLDKLRVAFDRSEREQQKRRIALVLTKCELAGLSINRDKPKSLNQARFPQVCQKLEVWQSLGAVSIDYFTASAFGMLGNSCPTGNSRQIKRDREGVASTIQDPKRWRPFGLVSPIYWLCTGKRHPQLDSE</sequence>
<protein>
    <submittedName>
        <fullName evidence="1">Uncharacterized protein</fullName>
    </submittedName>
</protein>
<proteinExistence type="predicted"/>
<comment type="caution">
    <text evidence="1">The sequence shown here is derived from an EMBL/GenBank/DDBJ whole genome shotgun (WGS) entry which is preliminary data.</text>
</comment>
<evidence type="ECO:0000313" key="2">
    <source>
        <dbReference type="Proteomes" id="UP000641954"/>
    </source>
</evidence>
<reference evidence="1 2" key="1">
    <citation type="journal article" date="2020" name="ISME J.">
        <title>Comparative genomics reveals insights into cyanobacterial evolution and habitat adaptation.</title>
        <authorList>
            <person name="Chen M.Y."/>
            <person name="Teng W.K."/>
            <person name="Zhao L."/>
            <person name="Hu C.X."/>
            <person name="Zhou Y.K."/>
            <person name="Han B.P."/>
            <person name="Song L.R."/>
            <person name="Shu W.S."/>
        </authorList>
    </citation>
    <scope>NUCLEOTIDE SEQUENCE [LARGE SCALE GENOMIC DNA]</scope>
    <source>
        <strain evidence="1 2">FACHB-1370</strain>
    </source>
</reference>
<dbReference type="Proteomes" id="UP000641954">
    <property type="component" value="Unassembled WGS sequence"/>
</dbReference>